<dbReference type="GO" id="GO:0006637">
    <property type="term" value="P:acyl-CoA metabolic process"/>
    <property type="evidence" value="ECO:0007669"/>
    <property type="project" value="TreeGrafter"/>
</dbReference>
<keyword evidence="8" id="KW-1185">Reference proteome</keyword>
<dbReference type="OrthoDB" id="28801at2"/>
<dbReference type="STRING" id="869210.Marky_1370"/>
<dbReference type="Proteomes" id="UP000007030">
    <property type="component" value="Chromosome"/>
</dbReference>
<evidence type="ECO:0000256" key="3">
    <source>
        <dbReference type="ARBA" id="ARBA00022741"/>
    </source>
</evidence>
<accession>F2NLK6</accession>
<dbReference type="SUPFAM" id="SSF56801">
    <property type="entry name" value="Acetyl-CoA synthetase-like"/>
    <property type="match status" value="1"/>
</dbReference>
<dbReference type="GO" id="GO:0004321">
    <property type="term" value="F:fatty-acyl-CoA synthase activity"/>
    <property type="evidence" value="ECO:0007669"/>
    <property type="project" value="TreeGrafter"/>
</dbReference>
<dbReference type="Pfam" id="PF13193">
    <property type="entry name" value="AMP-binding_C"/>
    <property type="match status" value="1"/>
</dbReference>
<dbReference type="InterPro" id="IPR051087">
    <property type="entry name" value="Mitochondrial_ACSM"/>
</dbReference>
<dbReference type="eggNOG" id="COG0365">
    <property type="taxonomic scope" value="Bacteria"/>
</dbReference>
<evidence type="ECO:0000259" key="5">
    <source>
        <dbReference type="Pfam" id="PF00501"/>
    </source>
</evidence>
<dbReference type="Gene3D" id="3.30.300.30">
    <property type="match status" value="1"/>
</dbReference>
<dbReference type="EC" id="6.2.1.1" evidence="7"/>
<organism evidence="7 8">
    <name type="scientific">Marinithermus hydrothermalis (strain DSM 14884 / JCM 11576 / T1)</name>
    <dbReference type="NCBI Taxonomy" id="869210"/>
    <lineage>
        <taxon>Bacteria</taxon>
        <taxon>Thermotogati</taxon>
        <taxon>Deinococcota</taxon>
        <taxon>Deinococci</taxon>
        <taxon>Thermales</taxon>
        <taxon>Thermaceae</taxon>
        <taxon>Marinithermus</taxon>
    </lineage>
</organism>
<dbReference type="AlphaFoldDB" id="F2NLK6"/>
<gene>
    <name evidence="7" type="ordered locus">Marky_1370</name>
</gene>
<dbReference type="InterPro" id="IPR025110">
    <property type="entry name" value="AMP-bd_C"/>
</dbReference>
<dbReference type="GO" id="GO:0005524">
    <property type="term" value="F:ATP binding"/>
    <property type="evidence" value="ECO:0007669"/>
    <property type="project" value="UniProtKB-KW"/>
</dbReference>
<dbReference type="GO" id="GO:0006633">
    <property type="term" value="P:fatty acid biosynthetic process"/>
    <property type="evidence" value="ECO:0007669"/>
    <property type="project" value="TreeGrafter"/>
</dbReference>
<dbReference type="PANTHER" id="PTHR43605">
    <property type="entry name" value="ACYL-COENZYME A SYNTHETASE"/>
    <property type="match status" value="1"/>
</dbReference>
<keyword evidence="2 7" id="KW-0436">Ligase</keyword>
<proteinExistence type="inferred from homology"/>
<evidence type="ECO:0000259" key="6">
    <source>
        <dbReference type="Pfam" id="PF13193"/>
    </source>
</evidence>
<dbReference type="Pfam" id="PF00501">
    <property type="entry name" value="AMP-binding"/>
    <property type="match status" value="1"/>
</dbReference>
<feature type="domain" description="AMP-dependent synthetase/ligase" evidence="5">
    <location>
        <begin position="34"/>
        <end position="386"/>
    </location>
</feature>
<dbReference type="GO" id="GO:0015645">
    <property type="term" value="F:fatty acid ligase activity"/>
    <property type="evidence" value="ECO:0007669"/>
    <property type="project" value="TreeGrafter"/>
</dbReference>
<reference evidence="7 8" key="1">
    <citation type="journal article" date="2012" name="Stand. Genomic Sci.">
        <title>Complete genome sequence of the aerobic, heterotroph Marinithermus hydrothermalis type strain (T1(T)) from a deep-sea hydrothermal vent chimney.</title>
        <authorList>
            <person name="Copeland A."/>
            <person name="Gu W."/>
            <person name="Yasawong M."/>
            <person name="Lapidus A."/>
            <person name="Lucas S."/>
            <person name="Deshpande S."/>
            <person name="Pagani I."/>
            <person name="Tapia R."/>
            <person name="Cheng J.F."/>
            <person name="Goodwin L.A."/>
            <person name="Pitluck S."/>
            <person name="Liolios K."/>
            <person name="Ivanova N."/>
            <person name="Mavromatis K."/>
            <person name="Mikhailova N."/>
            <person name="Pati A."/>
            <person name="Chen A."/>
            <person name="Palaniappan K."/>
            <person name="Land M."/>
            <person name="Pan C."/>
            <person name="Brambilla E.M."/>
            <person name="Rohde M."/>
            <person name="Tindall B.J."/>
            <person name="Sikorski J."/>
            <person name="Goker M."/>
            <person name="Detter J.C."/>
            <person name="Bristow J."/>
            <person name="Eisen J.A."/>
            <person name="Markowitz V."/>
            <person name="Hugenholtz P."/>
            <person name="Kyrpides N.C."/>
            <person name="Klenk H.P."/>
            <person name="Woyke T."/>
        </authorList>
    </citation>
    <scope>NUCLEOTIDE SEQUENCE [LARGE SCALE GENOMIC DNA]</scope>
    <source>
        <strain evidence="8">DSM 14884 / JCM 11576 / T1</strain>
    </source>
</reference>
<dbReference type="KEGG" id="mhd:Marky_1370"/>
<protein>
    <submittedName>
        <fullName evidence="7">Acetate--CoA ligase</fullName>
        <ecNumber evidence="7">6.2.1.1</ecNumber>
    </submittedName>
</protein>
<dbReference type="InterPro" id="IPR045851">
    <property type="entry name" value="AMP-bd_C_sf"/>
</dbReference>
<dbReference type="Gene3D" id="3.40.50.12780">
    <property type="entry name" value="N-terminal domain of ligase-like"/>
    <property type="match status" value="1"/>
</dbReference>
<dbReference type="InterPro" id="IPR000873">
    <property type="entry name" value="AMP-dep_synth/lig_dom"/>
</dbReference>
<dbReference type="InterPro" id="IPR042099">
    <property type="entry name" value="ANL_N_sf"/>
</dbReference>
<evidence type="ECO:0000313" key="7">
    <source>
        <dbReference type="EMBL" id="AEB12105.1"/>
    </source>
</evidence>
<comment type="similarity">
    <text evidence="1">Belongs to the ATP-dependent AMP-binding enzyme family.</text>
</comment>
<dbReference type="PANTHER" id="PTHR43605:SF10">
    <property type="entry name" value="ACYL-COA SYNTHETASE MEDIUM CHAIN FAMILY MEMBER 3"/>
    <property type="match status" value="1"/>
</dbReference>
<dbReference type="PROSITE" id="PS00455">
    <property type="entry name" value="AMP_BINDING"/>
    <property type="match status" value="1"/>
</dbReference>
<dbReference type="InterPro" id="IPR020845">
    <property type="entry name" value="AMP-binding_CS"/>
</dbReference>
<dbReference type="HOGENOM" id="CLU_000022_59_10_0"/>
<feature type="domain" description="AMP-binding enzyme C-terminal" evidence="6">
    <location>
        <begin position="436"/>
        <end position="514"/>
    </location>
</feature>
<evidence type="ECO:0000256" key="1">
    <source>
        <dbReference type="ARBA" id="ARBA00006432"/>
    </source>
</evidence>
<dbReference type="EMBL" id="CP002630">
    <property type="protein sequence ID" value="AEB12105.1"/>
    <property type="molecule type" value="Genomic_DNA"/>
</dbReference>
<dbReference type="RefSeq" id="WP_013704152.1">
    <property type="nucleotide sequence ID" value="NC_015387.1"/>
</dbReference>
<evidence type="ECO:0000256" key="2">
    <source>
        <dbReference type="ARBA" id="ARBA00022598"/>
    </source>
</evidence>
<keyword evidence="3" id="KW-0547">Nucleotide-binding</keyword>
<dbReference type="GO" id="GO:0003987">
    <property type="term" value="F:acetate-CoA ligase activity"/>
    <property type="evidence" value="ECO:0007669"/>
    <property type="project" value="UniProtKB-EC"/>
</dbReference>
<sequence length="527" mass="58612">MPELRLEARPRAELSARFRWEVPSAYNIGEATVDRPAARHPDRLALVEPGGRQATFREVKDLSDRLAAWLRAQGTRPGDRVGLFLPQSLEAALAHAAVYKAGAIALPLSTLFGQDALRYRLEHAEARLLLADRAALEPLAAAVPEGVRVVYADQLLELAAQAAPLPTPHPTRAEDPAILLYTSGTTGRPKGALLPHRTLIGHLPGFWLYSNFPGEQAVYWSPADWAWAGGLLDVLLPAWHHGYTVVAYRARRFDPEEALWLMERYRVTHTFLFPTALKLLRGLGRVRHNLALQSVHSGGEPLGEELQRWSEENLGVPVNEFYGQTEANLLAGNSFRVDPIKPGSIGLPYPGHRVVLLDEEGHPVGPGEVGEVALETPDPVAFLGYWQNPEATRAKFTGPYLRTGDLAVMDEDGYLWFKARKDDLIKTAGYRISPFEVEEALMQHPAVAMAAVVGAPDPERGQRIVAFVKLREGERPSEELTQALQAEVRRRIGRHAYPREVRYLQAFPLTPTGKIQRFKLRQHLEEA</sequence>
<name>F2NLK6_MARHT</name>
<keyword evidence="4" id="KW-0067">ATP-binding</keyword>
<evidence type="ECO:0000313" key="8">
    <source>
        <dbReference type="Proteomes" id="UP000007030"/>
    </source>
</evidence>
<evidence type="ECO:0000256" key="4">
    <source>
        <dbReference type="ARBA" id="ARBA00022840"/>
    </source>
</evidence>